<keyword evidence="2" id="KW-1185">Reference proteome</keyword>
<protein>
    <submittedName>
        <fullName evidence="1">Casein kinase I RAG8</fullName>
    </submittedName>
</protein>
<proteinExistence type="predicted"/>
<reference evidence="1 2" key="1">
    <citation type="journal article" date="2016" name="Genome Announc.">
        <title>Genome Sequence of Madurella mycetomatis mm55, Isolated from a Human Mycetoma Case in Sudan.</title>
        <authorList>
            <person name="Smit S."/>
            <person name="Derks M.F."/>
            <person name="Bervoets S."/>
            <person name="Fahal A."/>
            <person name="van Leeuwen W."/>
            <person name="van Belkum A."/>
            <person name="van de Sande W.W."/>
        </authorList>
    </citation>
    <scope>NUCLEOTIDE SEQUENCE [LARGE SCALE GENOMIC DNA]</scope>
    <source>
        <strain evidence="2">mm55</strain>
    </source>
</reference>
<evidence type="ECO:0000313" key="1">
    <source>
        <dbReference type="EMBL" id="KXX73193.1"/>
    </source>
</evidence>
<gene>
    <name evidence="1" type="ORF">MMYC01_210289</name>
</gene>
<accession>A0A175VP84</accession>
<dbReference type="STRING" id="100816.A0A175VP84"/>
<comment type="caution">
    <text evidence="1">The sequence shown here is derived from an EMBL/GenBank/DDBJ whole genome shotgun (WGS) entry which is preliminary data.</text>
</comment>
<dbReference type="AlphaFoldDB" id="A0A175VP84"/>
<dbReference type="VEuPathDB" id="FungiDB:MMYC01_210289"/>
<organism evidence="1 2">
    <name type="scientific">Madurella mycetomatis</name>
    <dbReference type="NCBI Taxonomy" id="100816"/>
    <lineage>
        <taxon>Eukaryota</taxon>
        <taxon>Fungi</taxon>
        <taxon>Dikarya</taxon>
        <taxon>Ascomycota</taxon>
        <taxon>Pezizomycotina</taxon>
        <taxon>Sordariomycetes</taxon>
        <taxon>Sordariomycetidae</taxon>
        <taxon>Sordariales</taxon>
        <taxon>Sordariales incertae sedis</taxon>
        <taxon>Madurella</taxon>
    </lineage>
</organism>
<evidence type="ECO:0000313" key="2">
    <source>
        <dbReference type="Proteomes" id="UP000078237"/>
    </source>
</evidence>
<name>A0A175VP84_9PEZI</name>
<dbReference type="OrthoDB" id="5134445at2759"/>
<dbReference type="EMBL" id="LCTW02000518">
    <property type="protein sequence ID" value="KXX73193.1"/>
    <property type="molecule type" value="Genomic_DNA"/>
</dbReference>
<keyword evidence="1" id="KW-0418">Kinase</keyword>
<keyword evidence="1" id="KW-0808">Transferase</keyword>
<dbReference type="Proteomes" id="UP000078237">
    <property type="component" value="Unassembled WGS sequence"/>
</dbReference>
<dbReference type="InterPro" id="IPR011009">
    <property type="entry name" value="Kinase-like_dom_sf"/>
</dbReference>
<dbReference type="SUPFAM" id="SSF56112">
    <property type="entry name" value="Protein kinase-like (PK-like)"/>
    <property type="match status" value="1"/>
</dbReference>
<dbReference type="GO" id="GO:0016301">
    <property type="term" value="F:kinase activity"/>
    <property type="evidence" value="ECO:0007669"/>
    <property type="project" value="UniProtKB-KW"/>
</dbReference>
<sequence length="337" mass="38332">MTSQKEHNALLTQSYEAGSVLSLRRDEAARSDDAESPRQEVKVKIKNLQQPWTLSCGMVVDVLRCEETTTKAVSGTQTAFLKLYDWRFAAQYRDDQGVESWTEESAAAYTDYVLSSKVDEFLRRLSDKQFRDDTEEDWEAGQNEAALANDMHDMHCAETTVYSRLLGIQGKTVPRVIVFVELDIAPGNVDLNDRQRRHFQIKGILLQYIPGFSLRDLGTKAPPGSWQEIVDQAVEIARSLGDHDVLNKDVRPDNFIVSHRASNGNSPEGFKVFMIDFGQSRVRRDDESDFDWGRAKWRQDEEGAVGLVMQHRLRNLGAISYTPSARYLEFAEGEDEE</sequence>